<dbReference type="OrthoDB" id="7619725at2"/>
<accession>A0A0P1GDJ9</accession>
<dbReference type="RefSeq" id="WP_058290592.1">
    <property type="nucleotide sequence ID" value="NZ_CYSD01000037.1"/>
</dbReference>
<keyword evidence="6" id="KW-0969">Cilium</keyword>
<comment type="similarity">
    <text evidence="4">Belongs to the FlgA family.</text>
</comment>
<dbReference type="Proteomes" id="UP000052022">
    <property type="component" value="Unassembled WGS sequence"/>
</dbReference>
<dbReference type="EMBL" id="CYSD01000037">
    <property type="protein sequence ID" value="CUH79797.1"/>
    <property type="molecule type" value="Genomic_DNA"/>
</dbReference>
<comment type="function">
    <text evidence="4">Involved in the assembly process of the P-ring formation. It may associate with FlgF on the rod constituting a structure essential for the P-ring assembly or may act as a modulator protein for the P-ring assembly.</text>
</comment>
<evidence type="ECO:0000256" key="3">
    <source>
        <dbReference type="ARBA" id="ARBA00022764"/>
    </source>
</evidence>
<dbReference type="NCBIfam" id="TIGR03170">
    <property type="entry name" value="flgA_cterm"/>
    <property type="match status" value="1"/>
</dbReference>
<dbReference type="Pfam" id="PF13144">
    <property type="entry name" value="ChapFlgA"/>
    <property type="match status" value="1"/>
</dbReference>
<sequence>MKLLAALLLVLMANSAWADILVPVRTIRAKELITAEDLMLKNVAVMGALSDPAEVVGQEARVALYAGRPVRPGDIGPPALVERNDLVKLIFRHGGLTIETEGRSLGRGAVGEFIRVMNMSSRATVSGRITADGSIEVN</sequence>
<name>A0A0P1GDJ9_9RHOB</name>
<keyword evidence="7" id="KW-1185">Reference proteome</keyword>
<dbReference type="InterPro" id="IPR017585">
    <property type="entry name" value="SAF_FlgA"/>
</dbReference>
<proteinExistence type="inferred from homology"/>
<reference evidence="6 7" key="1">
    <citation type="submission" date="2015-09" db="EMBL/GenBank/DDBJ databases">
        <authorList>
            <consortium name="Swine Surveillance"/>
        </authorList>
    </citation>
    <scope>NUCLEOTIDE SEQUENCE [LARGE SCALE GENOMIC DNA]</scope>
    <source>
        <strain evidence="6 7">CECT 7557</strain>
    </source>
</reference>
<evidence type="ECO:0000259" key="5">
    <source>
        <dbReference type="SMART" id="SM00858"/>
    </source>
</evidence>
<protein>
    <recommendedName>
        <fullName evidence="4">Flagella basal body P-ring formation protein FlgA</fullName>
    </recommendedName>
</protein>
<evidence type="ECO:0000256" key="1">
    <source>
        <dbReference type="ARBA" id="ARBA00004418"/>
    </source>
</evidence>
<feature type="domain" description="SAF" evidence="5">
    <location>
        <begin position="18"/>
        <end position="76"/>
    </location>
</feature>
<keyword evidence="6" id="KW-0282">Flagellum</keyword>
<keyword evidence="4" id="KW-1005">Bacterial flagellum biogenesis</keyword>
<dbReference type="InterPro" id="IPR039246">
    <property type="entry name" value="Flagellar_FlgA"/>
</dbReference>
<evidence type="ECO:0000313" key="7">
    <source>
        <dbReference type="Proteomes" id="UP000052022"/>
    </source>
</evidence>
<keyword evidence="2 4" id="KW-0732">Signal</keyword>
<keyword evidence="3 4" id="KW-0574">Periplasm</keyword>
<dbReference type="PANTHER" id="PTHR36307:SF1">
    <property type="entry name" value="FLAGELLA BASAL BODY P-RING FORMATION PROTEIN FLGA"/>
    <property type="match status" value="1"/>
</dbReference>
<dbReference type="PANTHER" id="PTHR36307">
    <property type="entry name" value="FLAGELLA BASAL BODY P-RING FORMATION PROTEIN FLGA"/>
    <property type="match status" value="1"/>
</dbReference>
<keyword evidence="6" id="KW-0966">Cell projection</keyword>
<feature type="signal peptide" evidence="4">
    <location>
        <begin position="1"/>
        <end position="18"/>
    </location>
</feature>
<dbReference type="AlphaFoldDB" id="A0A0P1GDJ9"/>
<dbReference type="InterPro" id="IPR013974">
    <property type="entry name" value="SAF"/>
</dbReference>
<gene>
    <name evidence="6" type="ORF">TRM7557_02579</name>
</gene>
<evidence type="ECO:0000256" key="2">
    <source>
        <dbReference type="ARBA" id="ARBA00022729"/>
    </source>
</evidence>
<comment type="subcellular location">
    <subcellularLocation>
        <location evidence="1 4">Periplasm</location>
    </subcellularLocation>
</comment>
<dbReference type="SMART" id="SM00858">
    <property type="entry name" value="SAF"/>
    <property type="match status" value="1"/>
</dbReference>
<organism evidence="6 7">
    <name type="scientific">Tritonibacter multivorans</name>
    <dbReference type="NCBI Taxonomy" id="928856"/>
    <lineage>
        <taxon>Bacteria</taxon>
        <taxon>Pseudomonadati</taxon>
        <taxon>Pseudomonadota</taxon>
        <taxon>Alphaproteobacteria</taxon>
        <taxon>Rhodobacterales</taxon>
        <taxon>Paracoccaceae</taxon>
        <taxon>Tritonibacter</taxon>
    </lineage>
</organism>
<dbReference type="CDD" id="cd11614">
    <property type="entry name" value="SAF_CpaB_FlgA_like"/>
    <property type="match status" value="1"/>
</dbReference>
<dbReference type="GO" id="GO:0042597">
    <property type="term" value="C:periplasmic space"/>
    <property type="evidence" value="ECO:0007669"/>
    <property type="project" value="UniProtKB-SubCell"/>
</dbReference>
<evidence type="ECO:0000313" key="6">
    <source>
        <dbReference type="EMBL" id="CUH79797.1"/>
    </source>
</evidence>
<evidence type="ECO:0000256" key="4">
    <source>
        <dbReference type="RuleBase" id="RU362063"/>
    </source>
</evidence>
<dbReference type="Gene3D" id="2.30.30.760">
    <property type="match status" value="1"/>
</dbReference>
<dbReference type="STRING" id="928856.SAMN04488049_101139"/>
<feature type="chain" id="PRO_5005962938" description="Flagella basal body P-ring formation protein FlgA" evidence="4">
    <location>
        <begin position="19"/>
        <end position="138"/>
    </location>
</feature>
<dbReference type="GO" id="GO:0044780">
    <property type="term" value="P:bacterial-type flagellum assembly"/>
    <property type="evidence" value="ECO:0007669"/>
    <property type="project" value="InterPro"/>
</dbReference>
<dbReference type="Gene3D" id="3.90.1210.10">
    <property type="entry name" value="Antifreeze-like/N-acetylneuraminic acid synthase C-terminal domain"/>
    <property type="match status" value="1"/>
</dbReference>